<evidence type="ECO:0000313" key="9">
    <source>
        <dbReference type="Proteomes" id="UP000256686"/>
    </source>
</evidence>
<evidence type="ECO:0000256" key="3">
    <source>
        <dbReference type="ARBA" id="ARBA00023002"/>
    </source>
</evidence>
<evidence type="ECO:0000256" key="1">
    <source>
        <dbReference type="ARBA" id="ARBA00022630"/>
    </source>
</evidence>
<sequence length="204" mass="23306">MECVFKEKSMNTLLRIDSSLRTENSYSRALGNYFIQQWKLSNPDGNILERDVSQQLVPHITQKTVDAFFSENPHTESIHLSDELIDELYQSDEILITCPMYNYGIPSSLKAYFDTVIRTKKTFTGNTSLEGLLENKKAYIISSMGGIALDPHHRNPLENHLTLLLNHVGITNICYFPLNGTVIDEVRNTEKITLQQSEILKQLN</sequence>
<comment type="caution">
    <text evidence="6">Lacks conserved residue(s) required for the propagation of feature annotation.</text>
</comment>
<gene>
    <name evidence="6" type="primary">azoR</name>
    <name evidence="8" type="ORF">DRF65_24170</name>
</gene>
<feature type="domain" description="Flavodoxin-like fold" evidence="7">
    <location>
        <begin position="12"/>
        <end position="201"/>
    </location>
</feature>
<keyword evidence="3 6" id="KW-0560">Oxidoreductase</keyword>
<dbReference type="InterPro" id="IPR029039">
    <property type="entry name" value="Flavoprotein-like_sf"/>
</dbReference>
<feature type="binding site" evidence="6">
    <location>
        <position position="19"/>
    </location>
    <ligand>
        <name>FMN</name>
        <dbReference type="ChEBI" id="CHEBI:58210"/>
    </ligand>
</feature>
<dbReference type="HAMAP" id="MF_01216">
    <property type="entry name" value="Azoreductase_type1"/>
    <property type="match status" value="1"/>
</dbReference>
<keyword evidence="4 6" id="KW-0520">NAD</keyword>
<comment type="function">
    <text evidence="6">Quinone reductase that provides resistance to thiol-specific stress caused by electrophilic quinones.</text>
</comment>
<feature type="binding site" evidence="6">
    <location>
        <begin position="25"/>
        <end position="27"/>
    </location>
    <ligand>
        <name>FMN</name>
        <dbReference type="ChEBI" id="CHEBI:58210"/>
    </ligand>
</feature>
<comment type="subunit">
    <text evidence="6">Homodimer.</text>
</comment>
<reference evidence="9" key="1">
    <citation type="submission" date="2018-06" db="EMBL/GenBank/DDBJ databases">
        <authorList>
            <person name="Lum Nde A."/>
            <person name="Hugo C."/>
        </authorList>
    </citation>
    <scope>NUCLEOTIDE SEQUENCE [LARGE SCALE GENOMIC DNA]</scope>
    <source>
        <strain evidence="9">1_F178</strain>
    </source>
</reference>
<comment type="catalytic activity">
    <reaction evidence="6">
        <text>2 a quinone + NADH + H(+) = 2 a 1,4-benzosemiquinone + NAD(+)</text>
        <dbReference type="Rhea" id="RHEA:65952"/>
        <dbReference type="ChEBI" id="CHEBI:15378"/>
        <dbReference type="ChEBI" id="CHEBI:57540"/>
        <dbReference type="ChEBI" id="CHEBI:57945"/>
        <dbReference type="ChEBI" id="CHEBI:132124"/>
        <dbReference type="ChEBI" id="CHEBI:134225"/>
    </reaction>
</comment>
<dbReference type="PANTHER" id="PTHR43741">
    <property type="entry name" value="FMN-DEPENDENT NADH-AZOREDUCTASE 1"/>
    <property type="match status" value="1"/>
</dbReference>
<dbReference type="AlphaFoldDB" id="A0A3D9C2P5"/>
<comment type="similarity">
    <text evidence="6">Belongs to the azoreductase type 1 family.</text>
</comment>
<dbReference type="InterPro" id="IPR050104">
    <property type="entry name" value="FMN-dep_NADH:Q_OxRdtase_AzoR1"/>
</dbReference>
<organism evidence="8 9">
    <name type="scientific">Chryseobacterium pennae</name>
    <dbReference type="NCBI Taxonomy" id="2258962"/>
    <lineage>
        <taxon>Bacteria</taxon>
        <taxon>Pseudomonadati</taxon>
        <taxon>Bacteroidota</taxon>
        <taxon>Flavobacteriia</taxon>
        <taxon>Flavobacteriales</taxon>
        <taxon>Weeksellaceae</taxon>
        <taxon>Chryseobacterium group</taxon>
        <taxon>Chryseobacterium</taxon>
    </lineage>
</organism>
<comment type="cofactor">
    <cofactor evidence="6">
        <name>FMN</name>
        <dbReference type="ChEBI" id="CHEBI:58210"/>
    </cofactor>
    <text evidence="6">Binds 1 FMN per subunit.</text>
</comment>
<evidence type="ECO:0000259" key="7">
    <source>
        <dbReference type="Pfam" id="PF02525"/>
    </source>
</evidence>
<feature type="binding site" evidence="6">
    <location>
        <begin position="143"/>
        <end position="146"/>
    </location>
    <ligand>
        <name>FMN</name>
        <dbReference type="ChEBI" id="CHEBI:58210"/>
    </ligand>
</feature>
<proteinExistence type="inferred from homology"/>
<comment type="function">
    <text evidence="6">Also exhibits azoreductase activity. Catalyzes the reductive cleavage of the azo bond in aromatic azo compounds to the corresponding amines.</text>
</comment>
<dbReference type="Pfam" id="PF02525">
    <property type="entry name" value="Flavodoxin_2"/>
    <property type="match status" value="1"/>
</dbReference>
<evidence type="ECO:0000256" key="6">
    <source>
        <dbReference type="HAMAP-Rule" id="MF_01216"/>
    </source>
</evidence>
<dbReference type="EMBL" id="QNVT01000032">
    <property type="protein sequence ID" value="REC59826.1"/>
    <property type="molecule type" value="Genomic_DNA"/>
</dbReference>
<evidence type="ECO:0000256" key="5">
    <source>
        <dbReference type="ARBA" id="ARBA00048542"/>
    </source>
</evidence>
<evidence type="ECO:0000313" key="8">
    <source>
        <dbReference type="EMBL" id="REC59826.1"/>
    </source>
</evidence>
<keyword evidence="2 6" id="KW-0288">FMN</keyword>
<dbReference type="SUPFAM" id="SSF52218">
    <property type="entry name" value="Flavoproteins"/>
    <property type="match status" value="1"/>
</dbReference>
<comment type="catalytic activity">
    <reaction evidence="5">
        <text>N,N-dimethyl-1,4-phenylenediamine + anthranilate + 2 NAD(+) = 2-(4-dimethylaminophenyl)diazenylbenzoate + 2 NADH + 2 H(+)</text>
        <dbReference type="Rhea" id="RHEA:55872"/>
        <dbReference type="ChEBI" id="CHEBI:15378"/>
        <dbReference type="ChEBI" id="CHEBI:15783"/>
        <dbReference type="ChEBI" id="CHEBI:16567"/>
        <dbReference type="ChEBI" id="CHEBI:57540"/>
        <dbReference type="ChEBI" id="CHEBI:57945"/>
        <dbReference type="ChEBI" id="CHEBI:71579"/>
        <dbReference type="EC" id="1.7.1.17"/>
    </reaction>
    <physiologicalReaction direction="right-to-left" evidence="5">
        <dbReference type="Rhea" id="RHEA:55874"/>
    </physiologicalReaction>
</comment>
<dbReference type="EC" id="1.6.5.-" evidence="6"/>
<keyword evidence="9" id="KW-1185">Reference proteome</keyword>
<dbReference type="GO" id="GO:0009055">
    <property type="term" value="F:electron transfer activity"/>
    <property type="evidence" value="ECO:0007669"/>
    <property type="project" value="UniProtKB-UniRule"/>
</dbReference>
<dbReference type="Proteomes" id="UP000256686">
    <property type="component" value="Unassembled WGS sequence"/>
</dbReference>
<evidence type="ECO:0000256" key="2">
    <source>
        <dbReference type="ARBA" id="ARBA00022643"/>
    </source>
</evidence>
<keyword evidence="1 6" id="KW-0285">Flavoprotein</keyword>
<accession>A0A3D9C2P5</accession>
<dbReference type="PANTHER" id="PTHR43741:SF2">
    <property type="entry name" value="FMN-DEPENDENT NADH:QUINONE OXIDOREDUCTASE"/>
    <property type="match status" value="1"/>
</dbReference>
<protein>
    <recommendedName>
        <fullName evidence="6">FMN dependent NADH:quinone oxidoreductase</fullName>
        <ecNumber evidence="6">1.6.5.-</ecNumber>
    </recommendedName>
    <alternativeName>
        <fullName evidence="6">Azo-dye reductase</fullName>
    </alternativeName>
    <alternativeName>
        <fullName evidence="6">FMN-dependent NADH-azo compound oxidoreductase</fullName>
    </alternativeName>
    <alternativeName>
        <fullName evidence="6">FMN-dependent NADH-azoreductase</fullName>
        <ecNumber evidence="6">1.7.1.17</ecNumber>
    </alternativeName>
</protein>
<comment type="caution">
    <text evidence="8">The sequence shown here is derived from an EMBL/GenBank/DDBJ whole genome shotgun (WGS) entry which is preliminary data.</text>
</comment>
<name>A0A3D9C2P5_9FLAO</name>
<evidence type="ECO:0000256" key="4">
    <source>
        <dbReference type="ARBA" id="ARBA00023027"/>
    </source>
</evidence>
<dbReference type="GO" id="GO:0016652">
    <property type="term" value="F:oxidoreductase activity, acting on NAD(P)H as acceptor"/>
    <property type="evidence" value="ECO:0007669"/>
    <property type="project" value="UniProtKB-UniRule"/>
</dbReference>
<dbReference type="GO" id="GO:0010181">
    <property type="term" value="F:FMN binding"/>
    <property type="evidence" value="ECO:0007669"/>
    <property type="project" value="UniProtKB-UniRule"/>
</dbReference>
<dbReference type="GO" id="GO:0016655">
    <property type="term" value="F:oxidoreductase activity, acting on NAD(P)H, quinone or similar compound as acceptor"/>
    <property type="evidence" value="ECO:0007669"/>
    <property type="project" value="InterPro"/>
</dbReference>
<dbReference type="InterPro" id="IPR023048">
    <property type="entry name" value="NADH:quinone_OxRdtase_FMN_depd"/>
</dbReference>
<dbReference type="EC" id="1.7.1.17" evidence="6"/>
<dbReference type="InterPro" id="IPR003680">
    <property type="entry name" value="Flavodoxin_fold"/>
</dbReference>
<dbReference type="Gene3D" id="3.40.50.360">
    <property type="match status" value="1"/>
</dbReference>